<evidence type="ECO:0000313" key="1">
    <source>
        <dbReference type="Proteomes" id="UP000036681"/>
    </source>
</evidence>
<proteinExistence type="predicted"/>
<name>A0A0M3I2Y2_ASCLU</name>
<organism evidence="1 2">
    <name type="scientific">Ascaris lumbricoides</name>
    <name type="common">Giant roundworm</name>
    <dbReference type="NCBI Taxonomy" id="6252"/>
    <lineage>
        <taxon>Eukaryota</taxon>
        <taxon>Metazoa</taxon>
        <taxon>Ecdysozoa</taxon>
        <taxon>Nematoda</taxon>
        <taxon>Chromadorea</taxon>
        <taxon>Rhabditida</taxon>
        <taxon>Spirurina</taxon>
        <taxon>Ascaridomorpha</taxon>
        <taxon>Ascaridoidea</taxon>
        <taxon>Ascarididae</taxon>
        <taxon>Ascaris</taxon>
    </lineage>
</organism>
<dbReference type="Proteomes" id="UP000036681">
    <property type="component" value="Unplaced"/>
</dbReference>
<reference evidence="2" key="1">
    <citation type="submission" date="2017-02" db="UniProtKB">
        <authorList>
            <consortium name="WormBaseParasite"/>
        </authorList>
    </citation>
    <scope>IDENTIFICATION</scope>
</reference>
<evidence type="ECO:0000313" key="2">
    <source>
        <dbReference type="WBParaSite" id="ALUE_0001092701-mRNA-1"/>
    </source>
</evidence>
<dbReference type="AlphaFoldDB" id="A0A0M3I2Y2"/>
<protein>
    <submittedName>
        <fullName evidence="2">Uncharacterized protein</fullName>
    </submittedName>
</protein>
<accession>A0A0M3I2Y2</accession>
<dbReference type="WBParaSite" id="ALUE_0001092701-mRNA-1">
    <property type="protein sequence ID" value="ALUE_0001092701-mRNA-1"/>
    <property type="gene ID" value="ALUE_0001092701"/>
</dbReference>
<keyword evidence="1" id="KW-1185">Reference proteome</keyword>
<sequence>MDDAACIYKIQLFALAQISRLENNVERMDCTRVTAHRMLAKTASTETTKLRASRAITKNRPPANTDPGLAMRDHIWENSKSAEMRKIDNFMYLPSVCAAAQQGTAMH</sequence>